<dbReference type="InterPro" id="IPR010559">
    <property type="entry name" value="Sig_transdc_His_kin_internal"/>
</dbReference>
<keyword evidence="3" id="KW-0808">Transferase</keyword>
<dbReference type="InterPro" id="IPR050640">
    <property type="entry name" value="Bact_2-comp_sensor_kinase"/>
</dbReference>
<dbReference type="Proteomes" id="UP001336314">
    <property type="component" value="Unassembled WGS sequence"/>
</dbReference>
<dbReference type="GO" id="GO:0016301">
    <property type="term" value="F:kinase activity"/>
    <property type="evidence" value="ECO:0007669"/>
    <property type="project" value="UniProtKB-KW"/>
</dbReference>
<organism evidence="3 4">
    <name type="scientific">Alkalimonas cellulosilytica</name>
    <dbReference type="NCBI Taxonomy" id="3058395"/>
    <lineage>
        <taxon>Bacteria</taxon>
        <taxon>Pseudomonadati</taxon>
        <taxon>Pseudomonadota</taxon>
        <taxon>Gammaproteobacteria</taxon>
        <taxon>Alkalimonas</taxon>
    </lineage>
</organism>
<dbReference type="PANTHER" id="PTHR34220">
    <property type="entry name" value="SENSOR HISTIDINE KINASE YPDA"/>
    <property type="match status" value="1"/>
</dbReference>
<feature type="transmembrane region" description="Helical" evidence="1">
    <location>
        <begin position="117"/>
        <end position="138"/>
    </location>
</feature>
<dbReference type="PANTHER" id="PTHR34220:SF7">
    <property type="entry name" value="SENSOR HISTIDINE KINASE YPDA"/>
    <property type="match status" value="1"/>
</dbReference>
<comment type="caution">
    <text evidence="3">The sequence shown here is derived from an EMBL/GenBank/DDBJ whole genome shotgun (WGS) entry which is preliminary data.</text>
</comment>
<accession>A0ABU7J7S5</accession>
<keyword evidence="1" id="KW-0472">Membrane</keyword>
<evidence type="ECO:0000313" key="4">
    <source>
        <dbReference type="Proteomes" id="UP001336314"/>
    </source>
</evidence>
<dbReference type="Pfam" id="PF06580">
    <property type="entry name" value="His_kinase"/>
    <property type="match status" value="1"/>
</dbReference>
<gene>
    <name evidence="3" type="ORF">QWY20_14195</name>
</gene>
<name>A0ABU7J7S5_9GAMM</name>
<feature type="transmembrane region" description="Helical" evidence="1">
    <location>
        <begin position="47"/>
        <end position="68"/>
    </location>
</feature>
<protein>
    <submittedName>
        <fullName evidence="3">Histidine kinase</fullName>
    </submittedName>
</protein>
<dbReference type="RefSeq" id="WP_330129665.1">
    <property type="nucleotide sequence ID" value="NZ_JAUHLI010000014.1"/>
</dbReference>
<dbReference type="SUPFAM" id="SSF55874">
    <property type="entry name" value="ATPase domain of HSP90 chaperone/DNA topoisomerase II/histidine kinase"/>
    <property type="match status" value="1"/>
</dbReference>
<proteinExistence type="predicted"/>
<keyword evidence="4" id="KW-1185">Reference proteome</keyword>
<dbReference type="Gene3D" id="3.30.565.10">
    <property type="entry name" value="Histidine kinase-like ATPase, C-terminal domain"/>
    <property type="match status" value="1"/>
</dbReference>
<reference evidence="3 4" key="1">
    <citation type="submission" date="2023-07" db="EMBL/GenBank/DDBJ databases">
        <title>Alkalimonas sp., MEB108 novel, alkaliphilic bacterium isolated from Lonar Lake, India.</title>
        <authorList>
            <person name="Joshi A."/>
            <person name="Thite S."/>
        </authorList>
    </citation>
    <scope>NUCLEOTIDE SEQUENCE [LARGE SCALE GENOMIC DNA]</scope>
    <source>
        <strain evidence="3 4">MEB108</strain>
    </source>
</reference>
<evidence type="ECO:0000259" key="2">
    <source>
        <dbReference type="Pfam" id="PF06580"/>
    </source>
</evidence>
<keyword evidence="1" id="KW-0812">Transmembrane</keyword>
<evidence type="ECO:0000256" key="1">
    <source>
        <dbReference type="SAM" id="Phobius"/>
    </source>
</evidence>
<sequence>MNPSPSVSSPMLLPAFCQNRGILAVVVLAQAVAIVLAFAPGTVGDPWLRLGVISLFVQWVGLLSMALICRLRPWLAQFRALWQGICVLAILLAFTLLVSFLAFWFLTGKGWQPYTTVLYFMLTNALIAFIVGLLAIQFSVMHAERSMRIAAQSRAELDALQARIRPHFLFNSLNTTAELIHQDPKAAEQALLDLSALFRAAMQAGGQTTLVHELALTRQYLSLEQWRLGHRLQVQWCLGDDVPELMMPVLTLQPLLENAIYHGIEPNSKGGEICIELVPGNQSITVLITNTLSQQNRSNKGNGIALDNIRQRLALLYQDQAKLHCSKTETHFRVKLVLPKNQPERIT</sequence>
<keyword evidence="1" id="KW-1133">Transmembrane helix</keyword>
<dbReference type="InterPro" id="IPR036890">
    <property type="entry name" value="HATPase_C_sf"/>
</dbReference>
<dbReference type="EMBL" id="JAUHLI010000014">
    <property type="protein sequence ID" value="MEE2002606.1"/>
    <property type="molecule type" value="Genomic_DNA"/>
</dbReference>
<keyword evidence="3" id="KW-0418">Kinase</keyword>
<evidence type="ECO:0000313" key="3">
    <source>
        <dbReference type="EMBL" id="MEE2002606.1"/>
    </source>
</evidence>
<feature type="domain" description="Signal transduction histidine kinase internal region" evidence="2">
    <location>
        <begin position="155"/>
        <end position="232"/>
    </location>
</feature>
<feature type="transmembrane region" description="Helical" evidence="1">
    <location>
        <begin position="80"/>
        <end position="105"/>
    </location>
</feature>
<feature type="transmembrane region" description="Helical" evidence="1">
    <location>
        <begin position="21"/>
        <end position="41"/>
    </location>
</feature>